<keyword evidence="2" id="KW-1185">Reference proteome</keyword>
<dbReference type="GO" id="GO:0030527">
    <property type="term" value="F:structural constituent of chromatin"/>
    <property type="evidence" value="ECO:0007669"/>
    <property type="project" value="InterPro"/>
</dbReference>
<organism evidence="1 2">
    <name type="scientific">Pleurodeles waltl</name>
    <name type="common">Iberian ribbed newt</name>
    <dbReference type="NCBI Taxonomy" id="8319"/>
    <lineage>
        <taxon>Eukaryota</taxon>
        <taxon>Metazoa</taxon>
        <taxon>Chordata</taxon>
        <taxon>Craniata</taxon>
        <taxon>Vertebrata</taxon>
        <taxon>Euteleostomi</taxon>
        <taxon>Amphibia</taxon>
        <taxon>Batrachia</taxon>
        <taxon>Caudata</taxon>
        <taxon>Salamandroidea</taxon>
        <taxon>Salamandridae</taxon>
        <taxon>Pleurodelinae</taxon>
        <taxon>Pleurodeles</taxon>
    </lineage>
</organism>
<reference evidence="1" key="1">
    <citation type="journal article" date="2022" name="bioRxiv">
        <title>Sequencing and chromosome-scale assembly of the giantPleurodeles waltlgenome.</title>
        <authorList>
            <person name="Brown T."/>
            <person name="Elewa A."/>
            <person name="Iarovenko S."/>
            <person name="Subramanian E."/>
            <person name="Araus A.J."/>
            <person name="Petzold A."/>
            <person name="Susuki M."/>
            <person name="Suzuki K.-i.T."/>
            <person name="Hayashi T."/>
            <person name="Toyoda A."/>
            <person name="Oliveira C."/>
            <person name="Osipova E."/>
            <person name="Leigh N.D."/>
            <person name="Simon A."/>
            <person name="Yun M.H."/>
        </authorList>
    </citation>
    <scope>NUCLEOTIDE SEQUENCE</scope>
    <source>
        <strain evidence="1">20211129_DDA</strain>
        <tissue evidence="1">Liver</tissue>
    </source>
</reference>
<dbReference type="InterPro" id="IPR009072">
    <property type="entry name" value="Histone-fold"/>
</dbReference>
<protein>
    <submittedName>
        <fullName evidence="1">Uncharacterized protein</fullName>
    </submittedName>
</protein>
<name>A0AAV7WR38_PLEWA</name>
<dbReference type="PRINTS" id="PR00620">
    <property type="entry name" value="HISTONEH2A"/>
</dbReference>
<evidence type="ECO:0000313" key="1">
    <source>
        <dbReference type="EMBL" id="KAJ1215246.1"/>
    </source>
</evidence>
<dbReference type="GO" id="GO:0046982">
    <property type="term" value="F:protein heterodimerization activity"/>
    <property type="evidence" value="ECO:0007669"/>
    <property type="project" value="InterPro"/>
</dbReference>
<dbReference type="Proteomes" id="UP001066276">
    <property type="component" value="Chromosome 1_1"/>
</dbReference>
<sequence>MEGQPKLDCNFLWAMCTGCPGRAATLRTELWGVRVHAPDYQSLVMEYLMTEIFKLPDNEALDKKKPAAFPGHLQLTRLLGMVSTGQGRVQLSIQAGLLPKKISSYKAAGNIACFDIARCFRCVEREILKLRELEVLG</sequence>
<dbReference type="GO" id="GO:0000786">
    <property type="term" value="C:nucleosome"/>
    <property type="evidence" value="ECO:0007669"/>
    <property type="project" value="InterPro"/>
</dbReference>
<accession>A0AAV7WR38</accession>
<dbReference type="Gene3D" id="1.10.20.10">
    <property type="entry name" value="Histone, subunit A"/>
    <property type="match status" value="1"/>
</dbReference>
<dbReference type="AlphaFoldDB" id="A0AAV7WR38"/>
<dbReference type="GO" id="GO:0003677">
    <property type="term" value="F:DNA binding"/>
    <property type="evidence" value="ECO:0007669"/>
    <property type="project" value="InterPro"/>
</dbReference>
<dbReference type="EMBL" id="JANPWB010000001">
    <property type="protein sequence ID" value="KAJ1215246.1"/>
    <property type="molecule type" value="Genomic_DNA"/>
</dbReference>
<gene>
    <name evidence="1" type="ORF">NDU88_002855</name>
</gene>
<proteinExistence type="predicted"/>
<comment type="caution">
    <text evidence="1">The sequence shown here is derived from an EMBL/GenBank/DDBJ whole genome shotgun (WGS) entry which is preliminary data.</text>
</comment>
<evidence type="ECO:0000313" key="2">
    <source>
        <dbReference type="Proteomes" id="UP001066276"/>
    </source>
</evidence>
<dbReference type="InterPro" id="IPR002119">
    <property type="entry name" value="Histone_H2A"/>
</dbReference>
<dbReference type="SUPFAM" id="SSF47113">
    <property type="entry name" value="Histone-fold"/>
    <property type="match status" value="1"/>
</dbReference>